<reference evidence="2 3" key="1">
    <citation type="submission" date="2021-01" db="EMBL/GenBank/DDBJ databases">
        <title>011410 draft genome.</title>
        <authorList>
            <person name="Lang L."/>
        </authorList>
    </citation>
    <scope>NUCLEOTIDE SEQUENCE [LARGE SCALE GENOMIC DNA]</scope>
    <source>
        <strain evidence="2 3">KCTC 42845</strain>
    </source>
</reference>
<feature type="transmembrane region" description="Helical" evidence="1">
    <location>
        <begin position="33"/>
        <end position="50"/>
    </location>
</feature>
<dbReference type="EMBL" id="JAESHT010000005">
    <property type="protein sequence ID" value="MBL3673477.1"/>
    <property type="molecule type" value="Genomic_DNA"/>
</dbReference>
<dbReference type="InterPro" id="IPR018919">
    <property type="entry name" value="DUF2484"/>
</dbReference>
<evidence type="ECO:0000313" key="2">
    <source>
        <dbReference type="EMBL" id="MBL3673477.1"/>
    </source>
</evidence>
<feature type="transmembrane region" description="Helical" evidence="1">
    <location>
        <begin position="56"/>
        <end position="72"/>
    </location>
</feature>
<protein>
    <submittedName>
        <fullName evidence="2">DUF2484 family protein</fullName>
    </submittedName>
</protein>
<keyword evidence="1" id="KW-0812">Transmembrane</keyword>
<sequence>MTQAGLVTVAVVLGWLVLATMQRRLQPRHRIRAFWALILIGIPVLGWLTLNGGPMAGVAGLAAGIAVLLRAPRRPARKRAAPPAE</sequence>
<evidence type="ECO:0000256" key="1">
    <source>
        <dbReference type="SAM" id="Phobius"/>
    </source>
</evidence>
<gene>
    <name evidence="2" type="ORF">JL111_08250</name>
</gene>
<dbReference type="Pfam" id="PF10658">
    <property type="entry name" value="DUF2484"/>
    <property type="match status" value="1"/>
</dbReference>
<keyword evidence="1" id="KW-1133">Transmembrane helix</keyword>
<keyword evidence="1" id="KW-0472">Membrane</keyword>
<accession>A0ABS1S705</accession>
<dbReference type="Proteomes" id="UP000644749">
    <property type="component" value="Unassembled WGS sequence"/>
</dbReference>
<comment type="caution">
    <text evidence="2">The sequence shown here is derived from an EMBL/GenBank/DDBJ whole genome shotgun (WGS) entry which is preliminary data.</text>
</comment>
<dbReference type="RefSeq" id="WP_167622490.1">
    <property type="nucleotide sequence ID" value="NZ_BNCL01000005.1"/>
</dbReference>
<name>A0ABS1S705_9RHOB</name>
<feature type="transmembrane region" description="Helical" evidence="1">
    <location>
        <begin position="6"/>
        <end position="21"/>
    </location>
</feature>
<evidence type="ECO:0000313" key="3">
    <source>
        <dbReference type="Proteomes" id="UP000644749"/>
    </source>
</evidence>
<organism evidence="2 3">
    <name type="scientific">Paracoccus aerius</name>
    <dbReference type="NCBI Taxonomy" id="1915382"/>
    <lineage>
        <taxon>Bacteria</taxon>
        <taxon>Pseudomonadati</taxon>
        <taxon>Pseudomonadota</taxon>
        <taxon>Alphaproteobacteria</taxon>
        <taxon>Rhodobacterales</taxon>
        <taxon>Paracoccaceae</taxon>
        <taxon>Paracoccus</taxon>
    </lineage>
</organism>
<proteinExistence type="predicted"/>
<keyword evidence="3" id="KW-1185">Reference proteome</keyword>